<dbReference type="EMBL" id="JAKKUT010000001">
    <property type="protein sequence ID" value="MDG2989450.1"/>
    <property type="molecule type" value="Genomic_DNA"/>
</dbReference>
<gene>
    <name evidence="2" type="ORF">L3556_00670</name>
</gene>
<keyword evidence="3" id="KW-1185">Reference proteome</keyword>
<organism evidence="2 3">
    <name type="scientific">Candidatus Synechococcus calcipolaris G9</name>
    <dbReference type="NCBI Taxonomy" id="1497997"/>
    <lineage>
        <taxon>Bacteria</taxon>
        <taxon>Bacillati</taxon>
        <taxon>Cyanobacteriota</taxon>
        <taxon>Cyanophyceae</taxon>
        <taxon>Synechococcales</taxon>
        <taxon>Synechococcaceae</taxon>
        <taxon>Synechococcus</taxon>
    </lineage>
</organism>
<protein>
    <recommendedName>
        <fullName evidence="1">HEPN AbiJ-N-terminal domain-containing protein</fullName>
    </recommendedName>
</protein>
<reference evidence="2" key="2">
    <citation type="submission" date="2022-01" db="EMBL/GenBank/DDBJ databases">
        <authorList>
            <person name="Zivanovic Y."/>
            <person name="Moreira D."/>
            <person name="Lopez-Garcia P."/>
        </authorList>
    </citation>
    <scope>NUCLEOTIDE SEQUENCE</scope>
    <source>
        <strain evidence="2">G9</strain>
    </source>
</reference>
<dbReference type="InterPro" id="IPR049503">
    <property type="entry name" value="AbiJ_NTD4"/>
</dbReference>
<evidence type="ECO:0000313" key="2">
    <source>
        <dbReference type="EMBL" id="MDG2989450.1"/>
    </source>
</evidence>
<sequence>MPSFSERLGITPIKSVIQIDSIDDNLRNSLWNAVNIFYLNKINAFYFHDNNSDFVQLINSLWVYYFKNRIDELSSQTYLIKSYLKEYFFSAQWYEVYNFIEILPNYFTELYSGNKTNEKFIQYVNEVLKIELSGYRFVDDIITPITNEEEIISIENSLNNKSLTNSIQIHLKSALKLISDRVNPDYRNSIKEAISAVEAHCKQIANKDKATLGEALKIIENNKTIHPALLKAFSSLYGYTSDADGIRHALLDADNLDQEDALFMIVSCSAFINLLSSKQAKIKSNL</sequence>
<reference evidence="2" key="1">
    <citation type="journal article" date="2022" name="Genome Biol. Evol.">
        <title>A New Gene Family Diagnostic for Intracellular Biomineralization of Amorphous Ca Carbonates by Cyanobacteria.</title>
        <authorList>
            <person name="Benzerara K."/>
            <person name="Duprat E."/>
            <person name="Bitard-Feildel T."/>
            <person name="Caumes G."/>
            <person name="Cassier-Chauvat C."/>
            <person name="Chauvat F."/>
            <person name="Dezi M."/>
            <person name="Diop S.I."/>
            <person name="Gaschignard G."/>
            <person name="Gorgen S."/>
            <person name="Gugger M."/>
            <person name="Lopez-Garcia P."/>
            <person name="Millet M."/>
            <person name="Skouri-Panet F."/>
            <person name="Moreira D."/>
            <person name="Callebaut I."/>
        </authorList>
    </citation>
    <scope>NUCLEOTIDE SEQUENCE</scope>
    <source>
        <strain evidence="2">G9</strain>
    </source>
</reference>
<dbReference type="Proteomes" id="UP001154265">
    <property type="component" value="Unassembled WGS sequence"/>
</dbReference>
<proteinExistence type="predicted"/>
<comment type="caution">
    <text evidence="2">The sequence shown here is derived from an EMBL/GenBank/DDBJ whole genome shotgun (WGS) entry which is preliminary data.</text>
</comment>
<name>A0ABT6EX19_9SYNE</name>
<dbReference type="RefSeq" id="WP_277865374.1">
    <property type="nucleotide sequence ID" value="NZ_JAKKUT010000001.1"/>
</dbReference>
<accession>A0ABT6EX19</accession>
<feature type="domain" description="HEPN AbiJ-N-terminal" evidence="1">
    <location>
        <begin position="3"/>
        <end position="160"/>
    </location>
</feature>
<dbReference type="Pfam" id="PF18863">
    <property type="entry name" value="AbiJ_NTD4"/>
    <property type="match status" value="1"/>
</dbReference>
<evidence type="ECO:0000259" key="1">
    <source>
        <dbReference type="Pfam" id="PF18863"/>
    </source>
</evidence>
<evidence type="ECO:0000313" key="3">
    <source>
        <dbReference type="Proteomes" id="UP001154265"/>
    </source>
</evidence>